<dbReference type="AlphaFoldDB" id="A0A392RGG8"/>
<sequence>MSTQLLCGPSPGANDVNPFLDAAMAQDSSLVGLVVRKLLLNFIIRPK</sequence>
<comment type="caution">
    <text evidence="1">The sequence shown here is derived from an EMBL/GenBank/DDBJ whole genome shotgun (WGS) entry which is preliminary data.</text>
</comment>
<name>A0A392RGG8_9FABA</name>
<feature type="non-terminal residue" evidence="1">
    <location>
        <position position="47"/>
    </location>
</feature>
<evidence type="ECO:0000313" key="1">
    <source>
        <dbReference type="EMBL" id="MCI35671.1"/>
    </source>
</evidence>
<protein>
    <submittedName>
        <fullName evidence="1">Dymeclin-like</fullName>
    </submittedName>
</protein>
<dbReference type="Proteomes" id="UP000265520">
    <property type="component" value="Unassembled WGS sequence"/>
</dbReference>
<dbReference type="EMBL" id="LXQA010225727">
    <property type="protein sequence ID" value="MCI35671.1"/>
    <property type="molecule type" value="Genomic_DNA"/>
</dbReference>
<reference evidence="1 2" key="1">
    <citation type="journal article" date="2018" name="Front. Plant Sci.">
        <title>Red Clover (Trifolium pratense) and Zigzag Clover (T. medium) - A Picture of Genomic Similarities and Differences.</title>
        <authorList>
            <person name="Dluhosova J."/>
            <person name="Istvanek J."/>
            <person name="Nedelnik J."/>
            <person name="Repkova J."/>
        </authorList>
    </citation>
    <scope>NUCLEOTIDE SEQUENCE [LARGE SCALE GENOMIC DNA]</scope>
    <source>
        <strain evidence="2">cv. 10/8</strain>
        <tissue evidence="1">Leaf</tissue>
    </source>
</reference>
<accession>A0A392RGG8</accession>
<proteinExistence type="predicted"/>
<organism evidence="1 2">
    <name type="scientific">Trifolium medium</name>
    <dbReference type="NCBI Taxonomy" id="97028"/>
    <lineage>
        <taxon>Eukaryota</taxon>
        <taxon>Viridiplantae</taxon>
        <taxon>Streptophyta</taxon>
        <taxon>Embryophyta</taxon>
        <taxon>Tracheophyta</taxon>
        <taxon>Spermatophyta</taxon>
        <taxon>Magnoliopsida</taxon>
        <taxon>eudicotyledons</taxon>
        <taxon>Gunneridae</taxon>
        <taxon>Pentapetalae</taxon>
        <taxon>rosids</taxon>
        <taxon>fabids</taxon>
        <taxon>Fabales</taxon>
        <taxon>Fabaceae</taxon>
        <taxon>Papilionoideae</taxon>
        <taxon>50 kb inversion clade</taxon>
        <taxon>NPAAA clade</taxon>
        <taxon>Hologalegina</taxon>
        <taxon>IRL clade</taxon>
        <taxon>Trifolieae</taxon>
        <taxon>Trifolium</taxon>
    </lineage>
</organism>
<evidence type="ECO:0000313" key="2">
    <source>
        <dbReference type="Proteomes" id="UP000265520"/>
    </source>
</evidence>
<keyword evidence="2" id="KW-1185">Reference proteome</keyword>